<evidence type="ECO:0000313" key="4">
    <source>
        <dbReference type="Proteomes" id="UP000237631"/>
    </source>
</evidence>
<dbReference type="AlphaFoldDB" id="A0A2S6CB69"/>
<evidence type="ECO:0000259" key="2">
    <source>
        <dbReference type="Pfam" id="PF13847"/>
    </source>
</evidence>
<dbReference type="PANTHER" id="PTHR43591">
    <property type="entry name" value="METHYLTRANSFERASE"/>
    <property type="match status" value="1"/>
</dbReference>
<proteinExistence type="predicted"/>
<dbReference type="CDD" id="cd02440">
    <property type="entry name" value="AdoMet_MTases"/>
    <property type="match status" value="1"/>
</dbReference>
<feature type="compositionally biased region" description="Polar residues" evidence="1">
    <location>
        <begin position="1"/>
        <end position="13"/>
    </location>
</feature>
<organism evidence="3 4">
    <name type="scientific">Cercospora berteroae</name>
    <dbReference type="NCBI Taxonomy" id="357750"/>
    <lineage>
        <taxon>Eukaryota</taxon>
        <taxon>Fungi</taxon>
        <taxon>Dikarya</taxon>
        <taxon>Ascomycota</taxon>
        <taxon>Pezizomycotina</taxon>
        <taxon>Dothideomycetes</taxon>
        <taxon>Dothideomycetidae</taxon>
        <taxon>Mycosphaerellales</taxon>
        <taxon>Mycosphaerellaceae</taxon>
        <taxon>Cercospora</taxon>
    </lineage>
</organism>
<protein>
    <recommendedName>
        <fullName evidence="2">Methyltransferase domain-containing protein</fullName>
    </recommendedName>
</protein>
<dbReference type="Pfam" id="PF13847">
    <property type="entry name" value="Methyltransf_31"/>
    <property type="match status" value="1"/>
</dbReference>
<comment type="caution">
    <text evidence="3">The sequence shown here is derived from an EMBL/GenBank/DDBJ whole genome shotgun (WGS) entry which is preliminary data.</text>
</comment>
<evidence type="ECO:0000256" key="1">
    <source>
        <dbReference type="SAM" id="MobiDB-lite"/>
    </source>
</evidence>
<evidence type="ECO:0000313" key="3">
    <source>
        <dbReference type="EMBL" id="PPJ56967.1"/>
    </source>
</evidence>
<feature type="region of interest" description="Disordered" evidence="1">
    <location>
        <begin position="1"/>
        <end position="26"/>
    </location>
</feature>
<dbReference type="InterPro" id="IPR029063">
    <property type="entry name" value="SAM-dependent_MTases_sf"/>
</dbReference>
<dbReference type="EMBL" id="PNEN01000503">
    <property type="protein sequence ID" value="PPJ56967.1"/>
    <property type="molecule type" value="Genomic_DNA"/>
</dbReference>
<dbReference type="OrthoDB" id="10017101at2759"/>
<sequence>MGNLCSNAKNNHSLGHWDDEDVDEGWPRTEEELQEEYRRYSKGKSVLNLDDYDAVGTDKPGAKPRKRKKTKLETHCGYMISAISELARTKQIHVKNDGTGDRLRILDVGCGSGEITVDVAEMFPEAQIIGLDVSAAMLESAKVYAERRGVKNVEFVKGSVFDLESLLKSNGDEQLEGRTGGKFDVVYTHQVVAHLSDPVRGLEKMVEIVQKGGVICLREGDLRSGRFWPGGDYDELQECFRTIVKVHEGNGGTADAGRRLRSWLEEAGVNDKEILASTNVASYDSPEGRREYGGHWPGRCMQGLFADRAMEMGVSSETPEKWAMAWKDWIEDEDAAFAMMHGEVIARIT</sequence>
<feature type="domain" description="Methyltransferase" evidence="2">
    <location>
        <begin position="102"/>
        <end position="221"/>
    </location>
</feature>
<dbReference type="InterPro" id="IPR025714">
    <property type="entry name" value="Methyltranfer_dom"/>
</dbReference>
<dbReference type="SUPFAM" id="SSF53335">
    <property type="entry name" value="S-adenosyl-L-methionine-dependent methyltransferases"/>
    <property type="match status" value="1"/>
</dbReference>
<keyword evidence="4" id="KW-1185">Reference proteome</keyword>
<dbReference type="Proteomes" id="UP000237631">
    <property type="component" value="Unassembled WGS sequence"/>
</dbReference>
<name>A0A2S6CB69_9PEZI</name>
<dbReference type="Gene3D" id="3.40.50.150">
    <property type="entry name" value="Vaccinia Virus protein VP39"/>
    <property type="match status" value="1"/>
</dbReference>
<gene>
    <name evidence="3" type="ORF">CBER1_00502</name>
</gene>
<reference evidence="4" key="1">
    <citation type="journal article" date="2017" name="bioRxiv">
        <title>Conservation of a gene cluster reveals novel cercosporin biosynthetic mechanisms and extends production to the genus Colletotrichum.</title>
        <authorList>
            <person name="de Jonge R."/>
            <person name="Ebert M.K."/>
            <person name="Huitt-Roehl C.R."/>
            <person name="Pal P."/>
            <person name="Suttle J.C."/>
            <person name="Spanner R.E."/>
            <person name="Neubauer J.D."/>
            <person name="Jurick W.M.II."/>
            <person name="Stott K.A."/>
            <person name="Secor G.A."/>
            <person name="Thomma B.P.H.J."/>
            <person name="Van de Peer Y."/>
            <person name="Townsend C.A."/>
            <person name="Bolton M.D."/>
        </authorList>
    </citation>
    <scope>NUCLEOTIDE SEQUENCE [LARGE SCALE GENOMIC DNA]</scope>
    <source>
        <strain evidence="4">CBS538.71</strain>
    </source>
</reference>
<dbReference type="STRING" id="357750.A0A2S6CB69"/>
<accession>A0A2S6CB69</accession>